<dbReference type="InterPro" id="IPR015943">
    <property type="entry name" value="WD40/YVTN_repeat-like_dom_sf"/>
</dbReference>
<reference evidence="2 3" key="1">
    <citation type="journal article" date="2015" name="Genome Biol. Evol.">
        <title>Comparative Genomics of a Bacterivorous Green Alga Reveals Evolutionary Causalities and Consequences of Phago-Mixotrophic Mode of Nutrition.</title>
        <authorList>
            <person name="Burns J.A."/>
            <person name="Paasch A."/>
            <person name="Narechania A."/>
            <person name="Kim E."/>
        </authorList>
    </citation>
    <scope>NUCLEOTIDE SEQUENCE [LARGE SCALE GENOMIC DNA]</scope>
    <source>
        <strain evidence="2 3">PLY_AMNH</strain>
    </source>
</reference>
<dbReference type="AlphaFoldDB" id="A0AAE0C428"/>
<dbReference type="InterPro" id="IPR052651">
    <property type="entry name" value="WDR81"/>
</dbReference>
<protein>
    <submittedName>
        <fullName evidence="2">Uncharacterized protein</fullName>
    </submittedName>
</protein>
<comment type="caution">
    <text evidence="2">The sequence shown here is derived from an EMBL/GenBank/DDBJ whole genome shotgun (WGS) entry which is preliminary data.</text>
</comment>
<accession>A0AAE0C428</accession>
<dbReference type="PANTHER" id="PTHR44662">
    <property type="entry name" value="WD REPEAT-CONTAINING PROTEIN 81"/>
    <property type="match status" value="1"/>
</dbReference>
<dbReference type="Proteomes" id="UP001190700">
    <property type="component" value="Unassembled WGS sequence"/>
</dbReference>
<proteinExistence type="predicted"/>
<organism evidence="2 3">
    <name type="scientific">Cymbomonas tetramitiformis</name>
    <dbReference type="NCBI Taxonomy" id="36881"/>
    <lineage>
        <taxon>Eukaryota</taxon>
        <taxon>Viridiplantae</taxon>
        <taxon>Chlorophyta</taxon>
        <taxon>Pyramimonadophyceae</taxon>
        <taxon>Pyramimonadales</taxon>
        <taxon>Pyramimonadaceae</taxon>
        <taxon>Cymbomonas</taxon>
    </lineage>
</organism>
<name>A0AAE0C428_9CHLO</name>
<dbReference type="PANTHER" id="PTHR44662:SF1">
    <property type="entry name" value="WD REPEAT-CONTAINING PROTEIN 81"/>
    <property type="match status" value="1"/>
</dbReference>
<dbReference type="Pfam" id="PF00400">
    <property type="entry name" value="WD40"/>
    <property type="match status" value="1"/>
</dbReference>
<dbReference type="EMBL" id="LGRX02029345">
    <property type="protein sequence ID" value="KAK3246957.1"/>
    <property type="molecule type" value="Genomic_DNA"/>
</dbReference>
<dbReference type="Gene3D" id="2.130.10.10">
    <property type="entry name" value="YVTN repeat-like/Quinoprotein amine dehydrogenase"/>
    <property type="match status" value="2"/>
</dbReference>
<evidence type="ECO:0000313" key="2">
    <source>
        <dbReference type="EMBL" id="KAK3246957.1"/>
    </source>
</evidence>
<keyword evidence="3" id="KW-1185">Reference proteome</keyword>
<evidence type="ECO:0000313" key="3">
    <source>
        <dbReference type="Proteomes" id="UP001190700"/>
    </source>
</evidence>
<dbReference type="InterPro" id="IPR001680">
    <property type="entry name" value="WD40_rpt"/>
</dbReference>
<gene>
    <name evidence="2" type="ORF">CYMTET_43523</name>
</gene>
<dbReference type="SUPFAM" id="SSF50978">
    <property type="entry name" value="WD40 repeat-like"/>
    <property type="match status" value="1"/>
</dbReference>
<dbReference type="SMART" id="SM00320">
    <property type="entry name" value="WD40"/>
    <property type="match status" value="4"/>
</dbReference>
<dbReference type="InterPro" id="IPR036322">
    <property type="entry name" value="WD40_repeat_dom_sf"/>
</dbReference>
<feature type="region of interest" description="Disordered" evidence="1">
    <location>
        <begin position="23"/>
        <end position="61"/>
    </location>
</feature>
<sequence>MDVLSAAGAWDDVAGAQTNLFGGVSSSSSLSETPPRGGLLGGRSSSGSVEASTGGSDWGWVPRLSQDDWQQALSVATSGRESGKEEEPWAMSLTVVHSWQSHRKTLKTAIVTEDEALMMTAGGGGSSDPAVVRCWDLANGKLVLEYTGHKEMPVKLAMLDGGHEVASLDAGGAVHVWSANNAERLVRFTEGAVPVLMSQRDSSEEEERKNAGGFTCMALAGDGWDGHLIAGTADGQLRALHVDSARIMAPWGVLPASATKDAEALPHITSIIVGNSSSASGAAGARTPSRWLCVGLRSGDMSLLDGRSGAIQASWRAHDGPITCMHAVGQWGIVTGSQDKLLSVWDIRYLRQGYQPSMGTGPLVHTFKGHKDAISALMLHDSDVLSVAGARIGLASLQPPSPGATTSSADNTQVKFKPMRLRNQRGNKETAAMADVGVLPHSRLFFVATEDGYVKICH</sequence>
<evidence type="ECO:0000256" key="1">
    <source>
        <dbReference type="SAM" id="MobiDB-lite"/>
    </source>
</evidence>